<organism evidence="2 3">
    <name type="scientific">Burkholderia thailandensis</name>
    <dbReference type="NCBI Taxonomy" id="57975"/>
    <lineage>
        <taxon>Bacteria</taxon>
        <taxon>Pseudomonadati</taxon>
        <taxon>Pseudomonadota</taxon>
        <taxon>Betaproteobacteria</taxon>
        <taxon>Burkholderiales</taxon>
        <taxon>Burkholderiaceae</taxon>
        <taxon>Burkholderia</taxon>
        <taxon>pseudomallei group</taxon>
    </lineage>
</organism>
<dbReference type="AlphaFoldDB" id="A0AAW9CYD5"/>
<dbReference type="Proteomes" id="UP001272137">
    <property type="component" value="Unassembled WGS sequence"/>
</dbReference>
<evidence type="ECO:0000313" key="3">
    <source>
        <dbReference type="Proteomes" id="UP001272137"/>
    </source>
</evidence>
<reference evidence="2" key="1">
    <citation type="submission" date="2018-08" db="EMBL/GenBank/DDBJ databases">
        <title>Identification of Burkholderia cepacia strains that express a Burkholderia pseudomallei-like capsular polysaccharide.</title>
        <authorList>
            <person name="Burtnick M.N."/>
            <person name="Vongsouvath M."/>
            <person name="Newton P."/>
            <person name="Wuthiekanun V."/>
            <person name="Limmathurotsakul D."/>
            <person name="Brett P.J."/>
            <person name="Chantratita N."/>
            <person name="Dance D.A."/>
        </authorList>
    </citation>
    <scope>NUCLEOTIDE SEQUENCE</scope>
    <source>
        <strain evidence="2">SBXCC001</strain>
    </source>
</reference>
<accession>A0AAW9CYD5</accession>
<name>A0AAW9CYD5_BURTH</name>
<feature type="region of interest" description="Disordered" evidence="1">
    <location>
        <begin position="15"/>
        <end position="38"/>
    </location>
</feature>
<sequence length="38" mass="4126">MDSPHVALLLGMYRAGRGEPPSDYAGLRNEAARRPSGR</sequence>
<protein>
    <submittedName>
        <fullName evidence="2">Uncharacterized protein</fullName>
    </submittedName>
</protein>
<proteinExistence type="predicted"/>
<gene>
    <name evidence="2" type="ORF">C7S16_2127</name>
</gene>
<evidence type="ECO:0000256" key="1">
    <source>
        <dbReference type="SAM" id="MobiDB-lite"/>
    </source>
</evidence>
<comment type="caution">
    <text evidence="2">The sequence shown here is derived from an EMBL/GenBank/DDBJ whole genome shotgun (WGS) entry which is preliminary data.</text>
</comment>
<dbReference type="EMBL" id="QXCT01000002">
    <property type="protein sequence ID" value="MDW9255517.1"/>
    <property type="molecule type" value="Genomic_DNA"/>
</dbReference>
<evidence type="ECO:0000313" key="2">
    <source>
        <dbReference type="EMBL" id="MDW9255517.1"/>
    </source>
</evidence>